<dbReference type="PANTHER" id="PTHR14614">
    <property type="entry name" value="HEPATOCELLULAR CARCINOMA-ASSOCIATED ANTIGEN"/>
    <property type="match status" value="1"/>
</dbReference>
<dbReference type="GO" id="GO:0005737">
    <property type="term" value="C:cytoplasm"/>
    <property type="evidence" value="ECO:0007669"/>
    <property type="project" value="TreeGrafter"/>
</dbReference>
<dbReference type="PANTHER" id="PTHR14614:SF104">
    <property type="entry name" value="N-METHYLTRANSFERASE, PUTATIVE (AFU_ORTHOLOGUE AFUA_1G17750)-RELATED"/>
    <property type="match status" value="1"/>
</dbReference>
<dbReference type="Gene3D" id="3.40.50.150">
    <property type="entry name" value="Vaccinia Virus protein VP39"/>
    <property type="match status" value="1"/>
</dbReference>
<dbReference type="InterPro" id="IPR019410">
    <property type="entry name" value="Methyltransf_16"/>
</dbReference>
<dbReference type="GO" id="GO:0032259">
    <property type="term" value="P:methylation"/>
    <property type="evidence" value="ECO:0007669"/>
    <property type="project" value="UniProtKB-KW"/>
</dbReference>
<proteinExistence type="predicted"/>
<dbReference type="Proteomes" id="UP000235728">
    <property type="component" value="Unassembled WGS sequence"/>
</dbReference>
<dbReference type="InterPro" id="IPR029063">
    <property type="entry name" value="SAM-dependent_MTases_sf"/>
</dbReference>
<evidence type="ECO:0000313" key="2">
    <source>
        <dbReference type="Proteomes" id="UP000235728"/>
    </source>
</evidence>
<gene>
    <name evidence="1" type="primary">NNT1_0</name>
    <name evidence="1" type="ORF">BM221_001434</name>
</gene>
<dbReference type="OMA" id="RARWCIV"/>
<keyword evidence="1" id="KW-0808">Transferase</keyword>
<dbReference type="EMBL" id="MRVG01000001">
    <property type="protein sequence ID" value="PMB74006.1"/>
    <property type="molecule type" value="Genomic_DNA"/>
</dbReference>
<comment type="caution">
    <text evidence="1">The sequence shown here is derived from an EMBL/GenBank/DDBJ whole genome shotgun (WGS) entry which is preliminary data.</text>
</comment>
<evidence type="ECO:0000313" key="1">
    <source>
        <dbReference type="EMBL" id="PMB74006.1"/>
    </source>
</evidence>
<dbReference type="SUPFAM" id="SSF53335">
    <property type="entry name" value="S-adenosyl-L-methionine-dependent methyltransferases"/>
    <property type="match status" value="1"/>
</dbReference>
<reference evidence="1 2" key="1">
    <citation type="journal article" date="2016" name="Appl. Microbiol. Biotechnol.">
        <title>Characterization of T-DNA insertion mutants with decreased virulence in the entomopathogenic fungus Beauveria bassiana JEF-007.</title>
        <authorList>
            <person name="Kim S."/>
            <person name="Lee S.J."/>
            <person name="Nai Y.S."/>
            <person name="Yu J.S."/>
            <person name="Lee M.R."/>
            <person name="Yang Y.T."/>
            <person name="Kim J.S."/>
        </authorList>
    </citation>
    <scope>NUCLEOTIDE SEQUENCE [LARGE SCALE GENOMIC DNA]</scope>
    <source>
        <strain evidence="1 2">JEF-007</strain>
    </source>
</reference>
<accession>A0A2N6P3B3</accession>
<name>A0A2N6P3B3_BEABA</name>
<keyword evidence="1" id="KW-0489">Methyltransferase</keyword>
<dbReference type="GO" id="GO:0008757">
    <property type="term" value="F:S-adenosylmethionine-dependent methyltransferase activity"/>
    <property type="evidence" value="ECO:0007669"/>
    <property type="project" value="UniProtKB-ARBA"/>
</dbReference>
<protein>
    <submittedName>
        <fullName evidence="1">Protein N-methyltransferase NNT1</fullName>
    </submittedName>
</protein>
<dbReference type="AlphaFoldDB" id="A0A2N6P3B3"/>
<organism evidence="1 2">
    <name type="scientific">Beauveria bassiana</name>
    <name type="common">White muscardine disease fungus</name>
    <name type="synonym">Tritirachium shiotae</name>
    <dbReference type="NCBI Taxonomy" id="176275"/>
    <lineage>
        <taxon>Eukaryota</taxon>
        <taxon>Fungi</taxon>
        <taxon>Dikarya</taxon>
        <taxon>Ascomycota</taxon>
        <taxon>Pezizomycotina</taxon>
        <taxon>Sordariomycetes</taxon>
        <taxon>Hypocreomycetidae</taxon>
        <taxon>Hypocreales</taxon>
        <taxon>Cordycipitaceae</taxon>
        <taxon>Beauveria</taxon>
    </lineage>
</organism>
<sequence>MSLTARISVQNEDACNDPEDVFASALGIIFPDDVMNLHGDPGQTLVYKSPHLSGPLLLKLCEPLQETDKTLFSHHLWNSSLMLAEMIEADTLNIPLGTEPRIKNDARCNVKGRRVIEFGAGAGLAGIIAGLVGAQRVAVTDYPSETLLEPLRGNISRCVNPILAPPGVAPGADVFVKGHGWGELTNDFSVREKHAFDCVVAADVLWMPWQHDNLRKSIEHFLSHQADARCWLIAGLHTGRAKVAMFFDVAELKNFGLEIEFIWERDCNGLEREWKEERYDDSQYKKRWLILGVLKRI</sequence>
<dbReference type="Pfam" id="PF10294">
    <property type="entry name" value="Methyltransf_16"/>
    <property type="match status" value="1"/>
</dbReference>